<evidence type="ECO:0000256" key="8">
    <source>
        <dbReference type="ARBA" id="ARBA00048679"/>
    </source>
</evidence>
<dbReference type="PANTHER" id="PTHR24363">
    <property type="entry name" value="SERINE/THREONINE PROTEIN KINASE"/>
    <property type="match status" value="1"/>
</dbReference>
<evidence type="ECO:0000313" key="11">
    <source>
        <dbReference type="EMBL" id="KAG2382428.1"/>
    </source>
</evidence>
<keyword evidence="3" id="KW-0808">Transferase</keyword>
<dbReference type="SMART" id="SM00220">
    <property type="entry name" value="S_TKc"/>
    <property type="match status" value="1"/>
</dbReference>
<dbReference type="SUPFAM" id="SSF56112">
    <property type="entry name" value="Protein kinase-like (PK-like)"/>
    <property type="match status" value="1"/>
</dbReference>
<gene>
    <name evidence="11" type="ORF">C9374_005630</name>
</gene>
<feature type="region of interest" description="Disordered" evidence="9">
    <location>
        <begin position="1"/>
        <end position="57"/>
    </location>
</feature>
<accession>A0AA88KK05</accession>
<keyword evidence="5" id="KW-0418">Kinase</keyword>
<proteinExistence type="predicted"/>
<sequence>MIDFNEEEGETTPENDYSSSDEYHEGDDVGFKGTKSKNYRSGEKRSKSREQKEKHKKIKLEKLIHEDTFLEELIQNLKTTTEESIVREKLNQEIDILGNAEGSSTQIDLKFKRTLFALNVDYSCTTSFALFEANRENGIELLKQYAHDPSTENLERVLSFYSLNKDTHAYITRALIPPSTRVYKGATELQYTTSHFSPLFDLASISKNHLSINSNKQTPELLNKKILSKKLQSSLSAFQLDGIMVQKYNDKYLLKMVREDKRDRYDNHLDHPDFFKVVFVMRLALSRNVRELVKEKLDPSIHNHLYVIGMTTDCAKANLYSMQCRIDNDKSLSYSLFYLGSFQHSDIEDRAQLVDFLLHSFLVPDAKKVEEYLKHTKPSIKEPSTSKKKVQSKLNVITDVEFCFTEKCNENTCSTTESLWRGILTNTSTNKKWEVFCKKYKEGSNDSLMRSMKFLTLYVGDLPSGEILTLAGEKIKKLGREEMVQLFVDLVIQMVGLFENKVIHNDIKPSNVVKYQDHYFLIDYGLAILYRFYDADHGICYSDADEIIKSKSGTPTYDSPEKNENGIVSPKSDIFALGRTLLELFGDEAEHDMKELISKMLKTELRERMDAHYYFGWLNEKYPDATENAVAFFSDRNRYREEFETTPNNSIFNKRRAMKNDTI</sequence>
<protein>
    <recommendedName>
        <fullName evidence="1">non-specific serine/threonine protein kinase</fullName>
        <ecNumber evidence="1">2.7.11.1</ecNumber>
    </recommendedName>
</protein>
<evidence type="ECO:0000313" key="12">
    <source>
        <dbReference type="Proteomes" id="UP000816034"/>
    </source>
</evidence>
<evidence type="ECO:0000256" key="6">
    <source>
        <dbReference type="ARBA" id="ARBA00022840"/>
    </source>
</evidence>
<reference evidence="11 12" key="1">
    <citation type="journal article" date="2018" name="BMC Genomics">
        <title>The genome of Naegleria lovaniensis, the basis for a comparative approach to unravel pathogenicity factors of the human pathogenic amoeba N. fowleri.</title>
        <authorList>
            <person name="Liechti N."/>
            <person name="Schurch N."/>
            <person name="Bruggmann R."/>
            <person name="Wittwer M."/>
        </authorList>
    </citation>
    <scope>NUCLEOTIDE SEQUENCE [LARGE SCALE GENOMIC DNA]</scope>
    <source>
        <strain evidence="11 12">ATCC 30569</strain>
    </source>
</reference>
<dbReference type="RefSeq" id="XP_044548107.1">
    <property type="nucleotide sequence ID" value="XM_044695402.1"/>
</dbReference>
<dbReference type="GO" id="GO:0004674">
    <property type="term" value="F:protein serine/threonine kinase activity"/>
    <property type="evidence" value="ECO:0007669"/>
    <property type="project" value="UniProtKB-KW"/>
</dbReference>
<dbReference type="AlphaFoldDB" id="A0AA88KK05"/>
<dbReference type="InterPro" id="IPR011009">
    <property type="entry name" value="Kinase-like_dom_sf"/>
</dbReference>
<keyword evidence="12" id="KW-1185">Reference proteome</keyword>
<dbReference type="PROSITE" id="PS50011">
    <property type="entry name" value="PROTEIN_KINASE_DOM"/>
    <property type="match status" value="1"/>
</dbReference>
<organism evidence="11 12">
    <name type="scientific">Naegleria lovaniensis</name>
    <name type="common">Amoeba</name>
    <dbReference type="NCBI Taxonomy" id="51637"/>
    <lineage>
        <taxon>Eukaryota</taxon>
        <taxon>Discoba</taxon>
        <taxon>Heterolobosea</taxon>
        <taxon>Tetramitia</taxon>
        <taxon>Eutetramitia</taxon>
        <taxon>Vahlkampfiidae</taxon>
        <taxon>Naegleria</taxon>
    </lineage>
</organism>
<evidence type="ECO:0000256" key="2">
    <source>
        <dbReference type="ARBA" id="ARBA00022527"/>
    </source>
</evidence>
<evidence type="ECO:0000256" key="3">
    <source>
        <dbReference type="ARBA" id="ARBA00022679"/>
    </source>
</evidence>
<feature type="compositionally biased region" description="Basic and acidic residues" evidence="9">
    <location>
        <begin position="21"/>
        <end position="30"/>
    </location>
</feature>
<name>A0AA88KK05_NAELO</name>
<dbReference type="GeneID" id="68098085"/>
<feature type="compositionally biased region" description="Acidic residues" evidence="9">
    <location>
        <begin position="1"/>
        <end position="13"/>
    </location>
</feature>
<evidence type="ECO:0000256" key="5">
    <source>
        <dbReference type="ARBA" id="ARBA00022777"/>
    </source>
</evidence>
<evidence type="ECO:0000256" key="1">
    <source>
        <dbReference type="ARBA" id="ARBA00012513"/>
    </source>
</evidence>
<dbReference type="EC" id="2.7.11.1" evidence="1"/>
<dbReference type="PANTHER" id="PTHR24363:SF0">
    <property type="entry name" value="SERINE_THREONINE KINASE LIKE DOMAIN CONTAINING 1"/>
    <property type="match status" value="1"/>
</dbReference>
<dbReference type="Pfam" id="PF00069">
    <property type="entry name" value="Pkinase"/>
    <property type="match status" value="1"/>
</dbReference>
<dbReference type="Proteomes" id="UP000816034">
    <property type="component" value="Unassembled WGS sequence"/>
</dbReference>
<keyword evidence="4" id="KW-0547">Nucleotide-binding</keyword>
<feature type="domain" description="Protein kinase" evidence="10">
    <location>
        <begin position="333"/>
        <end position="663"/>
    </location>
</feature>
<comment type="caution">
    <text evidence="11">The sequence shown here is derived from an EMBL/GenBank/DDBJ whole genome shotgun (WGS) entry which is preliminary data.</text>
</comment>
<keyword evidence="6" id="KW-0067">ATP-binding</keyword>
<evidence type="ECO:0000256" key="7">
    <source>
        <dbReference type="ARBA" id="ARBA00047899"/>
    </source>
</evidence>
<comment type="catalytic activity">
    <reaction evidence="7">
        <text>L-threonyl-[protein] + ATP = O-phospho-L-threonyl-[protein] + ADP + H(+)</text>
        <dbReference type="Rhea" id="RHEA:46608"/>
        <dbReference type="Rhea" id="RHEA-COMP:11060"/>
        <dbReference type="Rhea" id="RHEA-COMP:11605"/>
        <dbReference type="ChEBI" id="CHEBI:15378"/>
        <dbReference type="ChEBI" id="CHEBI:30013"/>
        <dbReference type="ChEBI" id="CHEBI:30616"/>
        <dbReference type="ChEBI" id="CHEBI:61977"/>
        <dbReference type="ChEBI" id="CHEBI:456216"/>
        <dbReference type="EC" id="2.7.11.1"/>
    </reaction>
</comment>
<dbReference type="EMBL" id="PYSW02000024">
    <property type="protein sequence ID" value="KAG2382428.1"/>
    <property type="molecule type" value="Genomic_DNA"/>
</dbReference>
<comment type="catalytic activity">
    <reaction evidence="8">
        <text>L-seryl-[protein] + ATP = O-phospho-L-seryl-[protein] + ADP + H(+)</text>
        <dbReference type="Rhea" id="RHEA:17989"/>
        <dbReference type="Rhea" id="RHEA-COMP:9863"/>
        <dbReference type="Rhea" id="RHEA-COMP:11604"/>
        <dbReference type="ChEBI" id="CHEBI:15378"/>
        <dbReference type="ChEBI" id="CHEBI:29999"/>
        <dbReference type="ChEBI" id="CHEBI:30616"/>
        <dbReference type="ChEBI" id="CHEBI:83421"/>
        <dbReference type="ChEBI" id="CHEBI:456216"/>
        <dbReference type="EC" id="2.7.11.1"/>
    </reaction>
</comment>
<evidence type="ECO:0000256" key="9">
    <source>
        <dbReference type="SAM" id="MobiDB-lite"/>
    </source>
</evidence>
<keyword evidence="2" id="KW-0723">Serine/threonine-protein kinase</keyword>
<dbReference type="InterPro" id="IPR000719">
    <property type="entry name" value="Prot_kinase_dom"/>
</dbReference>
<feature type="compositionally biased region" description="Basic and acidic residues" evidence="9">
    <location>
        <begin position="40"/>
        <end position="53"/>
    </location>
</feature>
<dbReference type="GO" id="GO:0005524">
    <property type="term" value="F:ATP binding"/>
    <property type="evidence" value="ECO:0007669"/>
    <property type="project" value="UniProtKB-KW"/>
</dbReference>
<dbReference type="Gene3D" id="1.10.510.10">
    <property type="entry name" value="Transferase(Phosphotransferase) domain 1"/>
    <property type="match status" value="1"/>
</dbReference>
<evidence type="ECO:0000256" key="4">
    <source>
        <dbReference type="ARBA" id="ARBA00022741"/>
    </source>
</evidence>
<evidence type="ECO:0000259" key="10">
    <source>
        <dbReference type="PROSITE" id="PS50011"/>
    </source>
</evidence>